<dbReference type="Proteomes" id="UP000008315">
    <property type="component" value="Chromosome"/>
</dbReference>
<keyword evidence="2" id="KW-1185">Reference proteome</keyword>
<name>G4SVS4_META2</name>
<evidence type="ECO:0000313" key="2">
    <source>
        <dbReference type="Proteomes" id="UP000008315"/>
    </source>
</evidence>
<dbReference type="Gene3D" id="3.30.450.20">
    <property type="entry name" value="PAS domain"/>
    <property type="match status" value="1"/>
</dbReference>
<evidence type="ECO:0000313" key="1">
    <source>
        <dbReference type="EMBL" id="CCE24133.1"/>
    </source>
</evidence>
<organism evidence="1 2">
    <name type="scientific">Methylotuvimicrobium alcaliphilum (strain DSM 19304 / NCIMB 14124 / VKM B-2133 / 20Z)</name>
    <name type="common">Methylomicrobium alcaliphilum</name>
    <dbReference type="NCBI Taxonomy" id="1091494"/>
    <lineage>
        <taxon>Bacteria</taxon>
        <taxon>Pseudomonadati</taxon>
        <taxon>Pseudomonadota</taxon>
        <taxon>Gammaproteobacteria</taxon>
        <taxon>Methylococcales</taxon>
        <taxon>Methylococcaceae</taxon>
        <taxon>Methylotuvimicrobium</taxon>
    </lineage>
</organism>
<proteinExistence type="predicted"/>
<sequence length="185" mass="21357">MIRAMTDTILLEFSVDANNVIIAINGSWDEFADANDAPQLKKQHVVGKSLFDYISGNVTRQFVQKLLDIVRQKNTSACFDYRCDAPNLRRYLQMRLMANERGEVRISNYQLHTEPRVAPIFFIRSNQRDRHTRVRCSICNLLKQAEQWVEAESLLKDKEPLTVSVIYGVCPQCQHQLKQLQSSPS</sequence>
<reference evidence="2" key="1">
    <citation type="journal article" date="2012" name="J. Bacteriol.">
        <title>Genome sequence of the haloalkaliphilic methanotrophic bacterium Methylomicrobium alcaliphilum 20Z.</title>
        <authorList>
            <person name="Vuilleumier S."/>
            <person name="Khmelenina V.N."/>
            <person name="Bringel F."/>
            <person name="Reshetnikov A.S."/>
            <person name="Lajus A."/>
            <person name="Mangenot S."/>
            <person name="Rouy Z."/>
            <person name="Op den Camp H.J."/>
            <person name="Jetten M.S."/>
            <person name="Dispirito A.A."/>
            <person name="Dunfield P."/>
            <person name="Klotz M.G."/>
            <person name="Semrau J.D."/>
            <person name="Stein L.Y."/>
            <person name="Barbe V."/>
            <person name="Medigue C."/>
            <person name="Trotsenko Y.A."/>
            <person name="Kalyuzhnaya M.G."/>
        </authorList>
    </citation>
    <scope>NUCLEOTIDE SEQUENCE [LARGE SCALE GENOMIC DNA]</scope>
    <source>
        <strain evidence="2">DSM 19304 / NCIMB 14124 / VKM B-2133 / 20Z</strain>
    </source>
</reference>
<protein>
    <submittedName>
        <fullName evidence="1">Uncharacterized protein</fullName>
    </submittedName>
</protein>
<dbReference type="AlphaFoldDB" id="G4SVS4"/>
<dbReference type="EMBL" id="FO082060">
    <property type="protein sequence ID" value="CCE24133.1"/>
    <property type="molecule type" value="Genomic_DNA"/>
</dbReference>
<gene>
    <name evidence="1" type="ordered locus">MEALZ_2453</name>
</gene>
<dbReference type="STRING" id="1091494.MEALZ_2453"/>
<dbReference type="HOGENOM" id="CLU_118946_0_0_6"/>
<accession>G4SVS4</accession>
<dbReference type="KEGG" id="mah:MEALZ_2453"/>